<dbReference type="CDD" id="cd00130">
    <property type="entry name" value="PAS"/>
    <property type="match status" value="1"/>
</dbReference>
<dbReference type="SMART" id="SM00065">
    <property type="entry name" value="GAF"/>
    <property type="match status" value="1"/>
</dbReference>
<dbReference type="Gene3D" id="3.30.450.20">
    <property type="entry name" value="PAS domain"/>
    <property type="match status" value="2"/>
</dbReference>
<dbReference type="AlphaFoldDB" id="A0A480AWU4"/>
<dbReference type="InterPro" id="IPR000014">
    <property type="entry name" value="PAS"/>
</dbReference>
<evidence type="ECO:0000313" key="7">
    <source>
        <dbReference type="EMBL" id="GCL65366.1"/>
    </source>
</evidence>
<keyword evidence="4" id="KW-0675">Receptor</keyword>
<dbReference type="GO" id="GO:0009584">
    <property type="term" value="P:detection of visible light"/>
    <property type="evidence" value="ECO:0007669"/>
    <property type="project" value="InterPro"/>
</dbReference>
<evidence type="ECO:0000256" key="2">
    <source>
        <dbReference type="ARBA" id="ARBA00022606"/>
    </source>
</evidence>
<dbReference type="Pfam" id="PF00360">
    <property type="entry name" value="PHY"/>
    <property type="match status" value="1"/>
</dbReference>
<dbReference type="InterPro" id="IPR035965">
    <property type="entry name" value="PAS-like_dom_sf"/>
</dbReference>
<dbReference type="GO" id="GO:0009881">
    <property type="term" value="F:photoreceptor activity"/>
    <property type="evidence" value="ECO:0007669"/>
    <property type="project" value="UniProtKB-KW"/>
</dbReference>
<dbReference type="PRINTS" id="PR01033">
    <property type="entry name" value="PHYTOCHROME"/>
</dbReference>
<dbReference type="EMBL" id="BJCL01000016">
    <property type="protein sequence ID" value="GCL65366.1"/>
    <property type="molecule type" value="Genomic_DNA"/>
</dbReference>
<evidence type="ECO:0000313" key="8">
    <source>
        <dbReference type="Proteomes" id="UP000301751"/>
    </source>
</evidence>
<evidence type="ECO:0000256" key="4">
    <source>
        <dbReference type="ARBA" id="ARBA00023170"/>
    </source>
</evidence>
<dbReference type="InterPro" id="IPR029016">
    <property type="entry name" value="GAF-like_dom_sf"/>
</dbReference>
<dbReference type="Pfam" id="PF01590">
    <property type="entry name" value="GAF"/>
    <property type="match status" value="1"/>
</dbReference>
<gene>
    <name evidence="7" type="primary">aphB</name>
    <name evidence="7" type="ORF">AQPW35_44470</name>
</gene>
<dbReference type="InterPro" id="IPR043150">
    <property type="entry name" value="Phytochrome_PHY_sf"/>
</dbReference>
<dbReference type="RefSeq" id="WP_228027245.1">
    <property type="nucleotide sequence ID" value="NZ_BJCL01000016.1"/>
</dbReference>
<protein>
    <submittedName>
        <fullName evidence="7">Phytochrome</fullName>
    </submittedName>
</protein>
<organism evidence="7 8">
    <name type="scientific">Pseudaquabacterium pictum</name>
    <dbReference type="NCBI Taxonomy" id="2315236"/>
    <lineage>
        <taxon>Bacteria</taxon>
        <taxon>Pseudomonadati</taxon>
        <taxon>Pseudomonadota</taxon>
        <taxon>Betaproteobacteria</taxon>
        <taxon>Burkholderiales</taxon>
        <taxon>Sphaerotilaceae</taxon>
        <taxon>Pseudaquabacterium</taxon>
    </lineage>
</organism>
<evidence type="ECO:0000256" key="3">
    <source>
        <dbReference type="ARBA" id="ARBA00022991"/>
    </source>
</evidence>
<dbReference type="InterPro" id="IPR016132">
    <property type="entry name" value="Phyto_chromo_attachment"/>
</dbReference>
<reference evidence="8" key="1">
    <citation type="submission" date="2019-03" db="EMBL/GenBank/DDBJ databases">
        <title>Aquabacterium pictum sp.nov., the first bacteriochlorophyll a-containing freshwater bacterium in the genus Aquabacterium of the class Betaproteobacteria.</title>
        <authorList>
            <person name="Hirose S."/>
            <person name="Tank M."/>
            <person name="Hara E."/>
            <person name="Tamaki H."/>
            <person name="Takaichi S."/>
            <person name="Haruta S."/>
            <person name="Hanada S."/>
        </authorList>
    </citation>
    <scope>NUCLEOTIDE SEQUENCE [LARGE SCALE GENOMIC DNA]</scope>
    <source>
        <strain evidence="8">W35</strain>
    </source>
</reference>
<dbReference type="SUPFAM" id="SSF55781">
    <property type="entry name" value="GAF domain-like"/>
    <property type="match status" value="2"/>
</dbReference>
<accession>A0A480AWU4</accession>
<sequence length="736" mass="78996">MDHSPAFGQADLSNCERELIHLAGSIQPHGALLVLRERDGLVVQASANCGDLLGLPADRLLMRPLSVLGGDLDARVRLLSAAPDLAEPRPLQAHTVVAGKAREWLLVLHRVPQQGVLALEFEAAGGSAPEVLVAETPSLMARLSEAVQRFGQAATIPALCDGITRCVRDLTGYDRVMVYKFDPDGHGKIIAEARHPRLETLLGHQYPSTDIPQRARALYLANRVRVLVDVHYQPVPLVPVQLPADPDGGRPQAEELDMSMCALRSMSPLHLQYLKNMGVTGTLVVSLVREGRLWGLIAAHHDTPRAISPALRAACDLLAEVAATRIAAIENYAHAQVAILVRRLEQRLVEATSTEGDWRLALFRNPRTLLQPLEATGAALFHDGEWLTTGEVPSTPELRQLLLWVDERYAEAPFATASVGRDEPLLESLTPVASGVLAVKLSNQRPDYLLWFRKEQLRTVTWAGDPAKPTVDDDPLTLSPRRSFAAWSEIVRGTALPWSAAELALGRAIGASLVDIIVQVNAVRLLVAEHQLAGVRATVQSSREPVAIADGNGHLLFANPAFAALMGRAPDSLATLDALAAAFTDPAQLQAGLDSVRSLHQAWRGELGLRRSGDGDGGEALPVGLRIELVPGRDGQVLGYILVLSDLRDSHRADAARRHLEDALQQAGRGGRNDAAAEVPGSPADQVISAILTNASLAAMDIADSAGGPGVAPLLEEVEASARRAAVLYGRIRQLV</sequence>
<keyword evidence="8" id="KW-1185">Reference proteome</keyword>
<evidence type="ECO:0000256" key="1">
    <source>
        <dbReference type="ARBA" id="ARBA00022543"/>
    </source>
</evidence>
<dbReference type="InterPro" id="IPR003018">
    <property type="entry name" value="GAF"/>
</dbReference>
<dbReference type="InterPro" id="IPR013654">
    <property type="entry name" value="PAS_2"/>
</dbReference>
<dbReference type="PROSITE" id="PS50046">
    <property type="entry name" value="PHYTOCHROME_2"/>
    <property type="match status" value="1"/>
</dbReference>
<proteinExistence type="predicted"/>
<dbReference type="InterPro" id="IPR013515">
    <property type="entry name" value="Phytochrome_cen-reg"/>
</dbReference>
<dbReference type="PROSITE" id="PS50112">
    <property type="entry name" value="PAS"/>
    <property type="match status" value="1"/>
</dbReference>
<dbReference type="Proteomes" id="UP000301751">
    <property type="component" value="Unassembled WGS sequence"/>
</dbReference>
<dbReference type="Pfam" id="PF13188">
    <property type="entry name" value="PAS_8"/>
    <property type="match status" value="1"/>
</dbReference>
<name>A0A480AWU4_9BURK</name>
<dbReference type="Gene3D" id="3.30.450.270">
    <property type="match status" value="1"/>
</dbReference>
<dbReference type="GO" id="GO:0006355">
    <property type="term" value="P:regulation of DNA-templated transcription"/>
    <property type="evidence" value="ECO:0007669"/>
    <property type="project" value="InterPro"/>
</dbReference>
<dbReference type="InterPro" id="IPR001294">
    <property type="entry name" value="Phytochrome"/>
</dbReference>
<evidence type="ECO:0000259" key="6">
    <source>
        <dbReference type="PROSITE" id="PS50112"/>
    </source>
</evidence>
<feature type="domain" description="PAS" evidence="6">
    <location>
        <begin position="531"/>
        <end position="573"/>
    </location>
</feature>
<evidence type="ECO:0000259" key="5">
    <source>
        <dbReference type="PROSITE" id="PS50046"/>
    </source>
</evidence>
<keyword evidence="2" id="KW-0716">Sensory transduction</keyword>
<comment type="caution">
    <text evidence="7">The sequence shown here is derived from an EMBL/GenBank/DDBJ whole genome shotgun (WGS) entry which is preliminary data.</text>
</comment>
<keyword evidence="1" id="KW-0600">Photoreceptor protein</keyword>
<keyword evidence="3" id="KW-0157">Chromophore</keyword>
<feature type="domain" description="Phytochrome chromophore attachment site" evidence="5">
    <location>
        <begin position="155"/>
        <end position="320"/>
    </location>
</feature>
<dbReference type="SUPFAM" id="SSF55785">
    <property type="entry name" value="PYP-like sensor domain (PAS domain)"/>
    <property type="match status" value="2"/>
</dbReference>
<dbReference type="Pfam" id="PF08446">
    <property type="entry name" value="PAS_2"/>
    <property type="match status" value="1"/>
</dbReference>
<dbReference type="Gene3D" id="3.30.450.40">
    <property type="match status" value="1"/>
</dbReference>